<proteinExistence type="inferred from homology"/>
<feature type="domain" description="PITH" evidence="2">
    <location>
        <begin position="2"/>
        <end position="177"/>
    </location>
</feature>
<sequence length="177" mass="19894">MSTSTNLAGDRNLLEHVDPSQVNCLNESTNHTLKSILSRGEPAADAYLVSDADEELLLNVYFTQKVRLRSIALRTKENEIASAPKTIKLYINRPAIGFEDVQDSEAEQTFELSEEDVKSGKQIQLRYVRFQNVNSLHIFVADNQGGEETTRIDRIEFYGNLNEGTKDLSALGKQDDE</sequence>
<dbReference type="InterPro" id="IPR008979">
    <property type="entry name" value="Galactose-bd-like_sf"/>
</dbReference>
<keyword evidence="4" id="KW-1185">Reference proteome</keyword>
<protein>
    <recommendedName>
        <fullName evidence="2">PITH domain-containing protein</fullName>
    </recommendedName>
</protein>
<comment type="caution">
    <text evidence="3">The sequence shown here is derived from an EMBL/GenBank/DDBJ whole genome shotgun (WGS) entry which is preliminary data.</text>
</comment>
<accession>A0A286UHX9</accession>
<dbReference type="GO" id="GO:0005737">
    <property type="term" value="C:cytoplasm"/>
    <property type="evidence" value="ECO:0007669"/>
    <property type="project" value="UniProtKB-ARBA"/>
</dbReference>
<dbReference type="InterPro" id="IPR037047">
    <property type="entry name" value="PITH_dom_sf"/>
</dbReference>
<dbReference type="Pfam" id="PF06201">
    <property type="entry name" value="PITH"/>
    <property type="match status" value="1"/>
</dbReference>
<dbReference type="OrthoDB" id="10263751at2759"/>
<dbReference type="InterPro" id="IPR045099">
    <property type="entry name" value="PITH1-like"/>
</dbReference>
<comment type="similarity">
    <text evidence="1">Belongs to the PITHD1 family.</text>
</comment>
<organism evidence="3 4">
    <name type="scientific">Pyrrhoderma noxium</name>
    <dbReference type="NCBI Taxonomy" id="2282107"/>
    <lineage>
        <taxon>Eukaryota</taxon>
        <taxon>Fungi</taxon>
        <taxon>Dikarya</taxon>
        <taxon>Basidiomycota</taxon>
        <taxon>Agaricomycotina</taxon>
        <taxon>Agaricomycetes</taxon>
        <taxon>Hymenochaetales</taxon>
        <taxon>Hymenochaetaceae</taxon>
        <taxon>Pyrrhoderma</taxon>
    </lineage>
</organism>
<dbReference type="SUPFAM" id="SSF49785">
    <property type="entry name" value="Galactose-binding domain-like"/>
    <property type="match status" value="1"/>
</dbReference>
<dbReference type="PANTHER" id="PTHR12175">
    <property type="entry name" value="AD039 HT014 THIOREDOXIN FAMILY TRP26"/>
    <property type="match status" value="1"/>
</dbReference>
<dbReference type="InterPro" id="IPR010400">
    <property type="entry name" value="PITH_dom"/>
</dbReference>
<dbReference type="FunCoup" id="A0A286UHX9">
    <property type="interactions" value="595"/>
</dbReference>
<dbReference type="PROSITE" id="PS51532">
    <property type="entry name" value="PITH"/>
    <property type="match status" value="1"/>
</dbReference>
<dbReference type="Gene3D" id="2.60.120.470">
    <property type="entry name" value="PITH domain"/>
    <property type="match status" value="1"/>
</dbReference>
<dbReference type="AlphaFoldDB" id="A0A286UHX9"/>
<evidence type="ECO:0000313" key="3">
    <source>
        <dbReference type="EMBL" id="PAV19119.1"/>
    </source>
</evidence>
<reference evidence="3 4" key="1">
    <citation type="journal article" date="2017" name="Mol. Ecol.">
        <title>Comparative and population genomic landscape of Phellinus noxius: A hypervariable fungus causing root rot in trees.</title>
        <authorList>
            <person name="Chung C.L."/>
            <person name="Lee T.J."/>
            <person name="Akiba M."/>
            <person name="Lee H.H."/>
            <person name="Kuo T.H."/>
            <person name="Liu D."/>
            <person name="Ke H.M."/>
            <person name="Yokoi T."/>
            <person name="Roa M.B."/>
            <person name="Lu M.J."/>
            <person name="Chang Y.Y."/>
            <person name="Ann P.J."/>
            <person name="Tsai J.N."/>
            <person name="Chen C.Y."/>
            <person name="Tzean S.S."/>
            <person name="Ota Y."/>
            <person name="Hattori T."/>
            <person name="Sahashi N."/>
            <person name="Liou R.F."/>
            <person name="Kikuchi T."/>
            <person name="Tsai I.J."/>
        </authorList>
    </citation>
    <scope>NUCLEOTIDE SEQUENCE [LARGE SCALE GENOMIC DNA]</scope>
    <source>
        <strain evidence="3 4">FFPRI411160</strain>
    </source>
</reference>
<evidence type="ECO:0000256" key="1">
    <source>
        <dbReference type="ARBA" id="ARBA00025788"/>
    </source>
</evidence>
<dbReference type="Proteomes" id="UP000217199">
    <property type="component" value="Unassembled WGS sequence"/>
</dbReference>
<gene>
    <name evidence="3" type="ORF">PNOK_0596300</name>
</gene>
<dbReference type="InParanoid" id="A0A286UHX9"/>
<dbReference type="PANTHER" id="PTHR12175:SF5">
    <property type="entry name" value="OS03G0795500 PROTEIN"/>
    <property type="match status" value="1"/>
</dbReference>
<dbReference type="STRING" id="2282107.A0A286UHX9"/>
<dbReference type="EMBL" id="NBII01000005">
    <property type="protein sequence ID" value="PAV19119.1"/>
    <property type="molecule type" value="Genomic_DNA"/>
</dbReference>
<evidence type="ECO:0000313" key="4">
    <source>
        <dbReference type="Proteomes" id="UP000217199"/>
    </source>
</evidence>
<evidence type="ECO:0000259" key="2">
    <source>
        <dbReference type="PROSITE" id="PS51532"/>
    </source>
</evidence>
<name>A0A286UHX9_9AGAM</name>